<evidence type="ECO:0000313" key="2">
    <source>
        <dbReference type="EMBL" id="CBY31444.1"/>
    </source>
</evidence>
<dbReference type="InterPro" id="IPR052159">
    <property type="entry name" value="Competence_DNA_uptake"/>
</dbReference>
<dbReference type="PANTHER" id="PTHR30619">
    <property type="entry name" value="DNA INTERNALIZATION/COMPETENCE PROTEIN COMEC/REC2"/>
    <property type="match status" value="1"/>
</dbReference>
<accession>E4Y744</accession>
<gene>
    <name evidence="2" type="ORF">GSOID_T00025349001</name>
</gene>
<dbReference type="PANTHER" id="PTHR30619:SF1">
    <property type="entry name" value="RECOMBINATION PROTEIN 2"/>
    <property type="match status" value="1"/>
</dbReference>
<dbReference type="EMBL" id="FN654303">
    <property type="protein sequence ID" value="CBY31444.1"/>
    <property type="molecule type" value="Genomic_DNA"/>
</dbReference>
<protein>
    <recommendedName>
        <fullName evidence="3">Metallo-beta-lactamase domain-containing protein</fullName>
    </recommendedName>
</protein>
<dbReference type="SUPFAM" id="SSF56281">
    <property type="entry name" value="Metallo-hydrolase/oxidoreductase"/>
    <property type="match status" value="1"/>
</dbReference>
<evidence type="ECO:0008006" key="3">
    <source>
        <dbReference type="Google" id="ProtNLM"/>
    </source>
</evidence>
<organism evidence="2">
    <name type="scientific">Oikopleura dioica</name>
    <name type="common">Tunicate</name>
    <dbReference type="NCBI Taxonomy" id="34765"/>
    <lineage>
        <taxon>Eukaryota</taxon>
        <taxon>Metazoa</taxon>
        <taxon>Chordata</taxon>
        <taxon>Tunicata</taxon>
        <taxon>Appendicularia</taxon>
        <taxon>Copelata</taxon>
        <taxon>Oikopleuridae</taxon>
        <taxon>Oikopleura</taxon>
    </lineage>
</organism>
<sequence>MKLSIFFLAVSSAYQVDKIPEPNDKLNVYALPMGHGEGTIIQCPAGADGSGGELSIFDLGALVKYYEWWDVVKFLGDYPIRYMFLTHADETHTSFFPKVFPTNPAETETYPNLSELQQIYHTCPFDNYSFGSCNSCPQDTSVMDWLEFNKQKTVMVNDGEACGTAACIANGGDLKKCTCSDDRGISLCPQNPEIKLDFIAASLNNCERDRFGQLNSDKDSLVAKLSWNDFSMMLMGDNKSPDQEKVVDFYESIDPGFLNSTVLKLSHHGSLYGTTVDLVDAVSPEIAFFSSAHLNQDWSSGDCGTFQKVKNVLRKYDASSSEKQYIQDELICYDAWAPDLPDDQPVRTAENKQRLAYYSTTYGSRFVNQDSHNPNGLYTWPCVINRLDLSTDGTEDNTHMTPRGQGEMPFPPCSKPDFWGP</sequence>
<reference evidence="2" key="1">
    <citation type="journal article" date="2010" name="Science">
        <title>Plasticity of animal genome architecture unmasked by rapid evolution of a pelagic tunicate.</title>
        <authorList>
            <person name="Denoeud F."/>
            <person name="Henriet S."/>
            <person name="Mungpakdee S."/>
            <person name="Aury J.M."/>
            <person name="Da Silva C."/>
            <person name="Brinkmann H."/>
            <person name="Mikhaleva J."/>
            <person name="Olsen L.C."/>
            <person name="Jubin C."/>
            <person name="Canestro C."/>
            <person name="Bouquet J.M."/>
            <person name="Danks G."/>
            <person name="Poulain J."/>
            <person name="Campsteijn C."/>
            <person name="Adamski M."/>
            <person name="Cross I."/>
            <person name="Yadetie F."/>
            <person name="Muffato M."/>
            <person name="Louis A."/>
            <person name="Butcher S."/>
            <person name="Tsagkogeorga G."/>
            <person name="Konrad A."/>
            <person name="Singh S."/>
            <person name="Jensen M.F."/>
            <person name="Cong E.H."/>
            <person name="Eikeseth-Otteraa H."/>
            <person name="Noel B."/>
            <person name="Anthouard V."/>
            <person name="Porcel B.M."/>
            <person name="Kachouri-Lafond R."/>
            <person name="Nishino A."/>
            <person name="Ugolini M."/>
            <person name="Chourrout P."/>
            <person name="Nishida H."/>
            <person name="Aasland R."/>
            <person name="Huzurbazar S."/>
            <person name="Westhof E."/>
            <person name="Delsuc F."/>
            <person name="Lehrach H."/>
            <person name="Reinhardt R."/>
            <person name="Weissenbach J."/>
            <person name="Roy S.W."/>
            <person name="Artiguenave F."/>
            <person name="Postlethwait J.H."/>
            <person name="Manak J.R."/>
            <person name="Thompson E.M."/>
            <person name="Jaillon O."/>
            <person name="Du Pasquier L."/>
            <person name="Boudinot P."/>
            <person name="Liberles D.A."/>
            <person name="Volff J.N."/>
            <person name="Philippe H."/>
            <person name="Lenhard B."/>
            <person name="Roest Crollius H."/>
            <person name="Wincker P."/>
            <person name="Chourrout D."/>
        </authorList>
    </citation>
    <scope>NUCLEOTIDE SEQUENCE [LARGE SCALE GENOMIC DNA]</scope>
</reference>
<name>E4Y744_OIKDI</name>
<dbReference type="Proteomes" id="UP000011014">
    <property type="component" value="Unassembled WGS sequence"/>
</dbReference>
<feature type="region of interest" description="Disordered" evidence="1">
    <location>
        <begin position="393"/>
        <end position="421"/>
    </location>
</feature>
<dbReference type="Gene3D" id="3.60.15.10">
    <property type="entry name" value="Ribonuclease Z/Hydroxyacylglutathione hydrolase-like"/>
    <property type="match status" value="1"/>
</dbReference>
<evidence type="ECO:0000256" key="1">
    <source>
        <dbReference type="SAM" id="MobiDB-lite"/>
    </source>
</evidence>
<proteinExistence type="predicted"/>
<dbReference type="AlphaFoldDB" id="E4Y744"/>
<dbReference type="InterPro" id="IPR036866">
    <property type="entry name" value="RibonucZ/Hydroxyglut_hydro"/>
</dbReference>